<protein>
    <submittedName>
        <fullName evidence="5">AraC-like ligand binding domain-containing protein</fullName>
    </submittedName>
</protein>
<dbReference type="Gene3D" id="2.60.120.10">
    <property type="entry name" value="Jelly Rolls"/>
    <property type="match status" value="1"/>
</dbReference>
<keyword evidence="2" id="KW-0238">DNA-binding</keyword>
<evidence type="ECO:0000256" key="3">
    <source>
        <dbReference type="ARBA" id="ARBA00023163"/>
    </source>
</evidence>
<dbReference type="Pfam" id="PF12833">
    <property type="entry name" value="HTH_18"/>
    <property type="match status" value="1"/>
</dbReference>
<accession>A0A1G7LGR6</accession>
<dbReference type="InterPro" id="IPR018060">
    <property type="entry name" value="HTH_AraC"/>
</dbReference>
<dbReference type="OrthoDB" id="1266582at2"/>
<reference evidence="5 6" key="1">
    <citation type="submission" date="2016-10" db="EMBL/GenBank/DDBJ databases">
        <authorList>
            <person name="de Groot N.N."/>
        </authorList>
    </citation>
    <scope>NUCLEOTIDE SEQUENCE [LARGE SCALE GENOMIC DNA]</scope>
    <source>
        <strain evidence="5 6">DSM 527</strain>
    </source>
</reference>
<dbReference type="SMART" id="SM00342">
    <property type="entry name" value="HTH_ARAC"/>
    <property type="match status" value="1"/>
</dbReference>
<dbReference type="GO" id="GO:0003700">
    <property type="term" value="F:DNA-binding transcription factor activity"/>
    <property type="evidence" value="ECO:0007669"/>
    <property type="project" value="InterPro"/>
</dbReference>
<dbReference type="Gene3D" id="1.10.10.60">
    <property type="entry name" value="Homeodomain-like"/>
    <property type="match status" value="2"/>
</dbReference>
<sequence>MGLIAALPDIDNRPDSVFVMHERSEKLIPLHTHKKGQLSYVEGGLAYITTESKTYVVPARHYFWIPPGIVHELKMGISATVLRSLYYYATDDSKHEFYQRLGIYPASELLIQMIKYTERWDERHVDWKDDNFEFLVALKNMLPTLNQTSLPVILPNTDHLQMQAIMQYLEKHLDQKLTIADISKHFAMSERSLSRLFQTELHISFLQYVKTLRMITAIEMIVKTQKPISAIAYEVGYTNAGAFSDAFYDFTMLRPSDLRSH</sequence>
<dbReference type="GO" id="GO:0043565">
    <property type="term" value="F:sequence-specific DNA binding"/>
    <property type="evidence" value="ECO:0007669"/>
    <property type="project" value="InterPro"/>
</dbReference>
<dbReference type="InterPro" id="IPR011051">
    <property type="entry name" value="RmlC_Cupin_sf"/>
</dbReference>
<evidence type="ECO:0000313" key="6">
    <source>
        <dbReference type="Proteomes" id="UP000199045"/>
    </source>
</evidence>
<dbReference type="InterPro" id="IPR009057">
    <property type="entry name" value="Homeodomain-like_sf"/>
</dbReference>
<gene>
    <name evidence="5" type="ORF">SAMN04488121_10259</name>
</gene>
<evidence type="ECO:0000259" key="4">
    <source>
        <dbReference type="PROSITE" id="PS01124"/>
    </source>
</evidence>
<dbReference type="Pfam" id="PF02311">
    <property type="entry name" value="AraC_binding"/>
    <property type="match status" value="1"/>
</dbReference>
<dbReference type="PANTHER" id="PTHR11019">
    <property type="entry name" value="HTH-TYPE TRANSCRIPTIONAL REGULATOR NIMR"/>
    <property type="match status" value="1"/>
</dbReference>
<evidence type="ECO:0000256" key="1">
    <source>
        <dbReference type="ARBA" id="ARBA00023015"/>
    </source>
</evidence>
<evidence type="ECO:0000313" key="5">
    <source>
        <dbReference type="EMBL" id="SDF48633.1"/>
    </source>
</evidence>
<dbReference type="AlphaFoldDB" id="A0A1G7LGR6"/>
<keyword evidence="3" id="KW-0804">Transcription</keyword>
<dbReference type="PROSITE" id="PS01124">
    <property type="entry name" value="HTH_ARAC_FAMILY_2"/>
    <property type="match status" value="1"/>
</dbReference>
<dbReference type="SUPFAM" id="SSF46689">
    <property type="entry name" value="Homeodomain-like"/>
    <property type="match status" value="2"/>
</dbReference>
<dbReference type="InterPro" id="IPR003313">
    <property type="entry name" value="AraC-bd"/>
</dbReference>
<dbReference type="STRING" id="104663.SAMN04488121_10259"/>
<name>A0A1G7LGR6_CHIFI</name>
<evidence type="ECO:0000256" key="2">
    <source>
        <dbReference type="ARBA" id="ARBA00023125"/>
    </source>
</evidence>
<dbReference type="InterPro" id="IPR014710">
    <property type="entry name" value="RmlC-like_jellyroll"/>
</dbReference>
<dbReference type="Proteomes" id="UP000199045">
    <property type="component" value="Unassembled WGS sequence"/>
</dbReference>
<keyword evidence="1" id="KW-0805">Transcription regulation</keyword>
<dbReference type="SUPFAM" id="SSF51182">
    <property type="entry name" value="RmlC-like cupins"/>
    <property type="match status" value="1"/>
</dbReference>
<feature type="domain" description="HTH araC/xylS-type" evidence="4">
    <location>
        <begin position="163"/>
        <end position="261"/>
    </location>
</feature>
<dbReference type="EMBL" id="FNBN01000002">
    <property type="protein sequence ID" value="SDF48633.1"/>
    <property type="molecule type" value="Genomic_DNA"/>
</dbReference>
<dbReference type="PANTHER" id="PTHR11019:SF159">
    <property type="entry name" value="TRANSCRIPTIONAL REGULATOR-RELATED"/>
    <property type="match status" value="1"/>
</dbReference>
<dbReference type="RefSeq" id="WP_089830106.1">
    <property type="nucleotide sequence ID" value="NZ_FNBN01000002.1"/>
</dbReference>
<proteinExistence type="predicted"/>
<organism evidence="5 6">
    <name type="scientific">Chitinophaga filiformis</name>
    <name type="common">Myxococcus filiformis</name>
    <name type="synonym">Flexibacter filiformis</name>
    <dbReference type="NCBI Taxonomy" id="104663"/>
    <lineage>
        <taxon>Bacteria</taxon>
        <taxon>Pseudomonadati</taxon>
        <taxon>Bacteroidota</taxon>
        <taxon>Chitinophagia</taxon>
        <taxon>Chitinophagales</taxon>
        <taxon>Chitinophagaceae</taxon>
        <taxon>Chitinophaga</taxon>
    </lineage>
</organism>